<dbReference type="RefSeq" id="WP_330957654.1">
    <property type="nucleotide sequence ID" value="NZ_JAZGJQ010000002.1"/>
</dbReference>
<dbReference type="Pfam" id="PF01895">
    <property type="entry name" value="PhoU"/>
    <property type="match status" value="2"/>
</dbReference>
<name>A0ABU7R8G2_9ACTN</name>
<dbReference type="PANTHER" id="PTHR42930:SF3">
    <property type="entry name" value="PHOSPHATE-SPECIFIC TRANSPORT SYSTEM ACCESSORY PROTEIN PHOU"/>
    <property type="match status" value="1"/>
</dbReference>
<dbReference type="InterPro" id="IPR038078">
    <property type="entry name" value="PhoU-like_sf"/>
</dbReference>
<evidence type="ECO:0000256" key="1">
    <source>
        <dbReference type="PIRNR" id="PIRNR003107"/>
    </source>
</evidence>
<keyword evidence="1" id="KW-0813">Transport</keyword>
<comment type="caution">
    <text evidence="3">The sequence shown here is derived from an EMBL/GenBank/DDBJ whole genome shotgun (WGS) entry which is preliminary data.</text>
</comment>
<dbReference type="SUPFAM" id="SSF109755">
    <property type="entry name" value="PhoU-like"/>
    <property type="match status" value="1"/>
</dbReference>
<comment type="function">
    <text evidence="1">Plays a role in the regulation of phosphate uptake.</text>
</comment>
<feature type="domain" description="PhoU" evidence="2">
    <location>
        <begin position="123"/>
        <end position="206"/>
    </location>
</feature>
<gene>
    <name evidence="3" type="primary">phoU</name>
    <name evidence="3" type="ORF">VXJ25_02575</name>
</gene>
<dbReference type="EMBL" id="JAZGJQ010000002">
    <property type="protein sequence ID" value="MEE6146887.1"/>
    <property type="molecule type" value="Genomic_DNA"/>
</dbReference>
<dbReference type="InterPro" id="IPR026022">
    <property type="entry name" value="PhoU_dom"/>
</dbReference>
<protein>
    <recommendedName>
        <fullName evidence="1">Phosphate-specific transport system accessory protein PhoU</fullName>
    </recommendedName>
</protein>
<organism evidence="3 4">
    <name type="scientific">Olsenella absiana</name>
    <dbReference type="NCBI Taxonomy" id="3115222"/>
    <lineage>
        <taxon>Bacteria</taxon>
        <taxon>Bacillati</taxon>
        <taxon>Actinomycetota</taxon>
        <taxon>Coriobacteriia</taxon>
        <taxon>Coriobacteriales</taxon>
        <taxon>Atopobiaceae</taxon>
        <taxon>Olsenella</taxon>
    </lineage>
</organism>
<evidence type="ECO:0000259" key="2">
    <source>
        <dbReference type="Pfam" id="PF01895"/>
    </source>
</evidence>
<evidence type="ECO:0000313" key="3">
    <source>
        <dbReference type="EMBL" id="MEE6146887.1"/>
    </source>
</evidence>
<proteinExistence type="inferred from homology"/>
<feature type="domain" description="PhoU" evidence="2">
    <location>
        <begin position="29"/>
        <end position="103"/>
    </location>
</feature>
<keyword evidence="1" id="KW-0963">Cytoplasm</keyword>
<keyword evidence="1" id="KW-0592">Phosphate transport</keyword>
<reference evidence="3 4" key="1">
    <citation type="submission" date="2024-01" db="EMBL/GenBank/DDBJ databases">
        <title>Description of Olsenella sp. nov., isolated from pig feces.</title>
        <authorList>
            <person name="Chang Y.-H."/>
        </authorList>
    </citation>
    <scope>NUCLEOTIDE SEQUENCE [LARGE SCALE GENOMIC DNA]</scope>
    <source>
        <strain evidence="3 4">YH-ols2223</strain>
    </source>
</reference>
<comment type="similarity">
    <text evidence="1">Belongs to the PhoU family.</text>
</comment>
<accession>A0ABU7R8G2</accession>
<dbReference type="Gene3D" id="1.20.58.220">
    <property type="entry name" value="Phosphate transport system protein phou homolog 2, domain 2"/>
    <property type="match status" value="1"/>
</dbReference>
<dbReference type="Proteomes" id="UP001332931">
    <property type="component" value="Unassembled WGS sequence"/>
</dbReference>
<evidence type="ECO:0000313" key="4">
    <source>
        <dbReference type="Proteomes" id="UP001332931"/>
    </source>
</evidence>
<comment type="subcellular location">
    <subcellularLocation>
        <location evidence="1">Cytoplasm</location>
    </subcellularLocation>
</comment>
<sequence length="223" mass="24495">MRTRTNYLRQLDQLVGHVNALSAAVVDDVRDTGFAIAEGNSEAAEEVVSGHHASERLHRSIEDACMNIMLLQSPLAGDLRFVTSTFRVVGDLARIDEMAYEIALLAGEFDLTIDDGIARILGDMSQRAASMAEKATEAFRDSDVDVANSVFPMDDKVDDLFESVRSRVVEMLRSGSEPATIAPELLTVAKYYERMGDHAQGIADWAVFRATGEYRGRSMGEMA</sequence>
<comment type="subunit">
    <text evidence="1">Homodimer.</text>
</comment>
<dbReference type="PIRSF" id="PIRSF003107">
    <property type="entry name" value="PhoU"/>
    <property type="match status" value="1"/>
</dbReference>
<dbReference type="NCBIfam" id="TIGR02135">
    <property type="entry name" value="phoU_full"/>
    <property type="match status" value="1"/>
</dbReference>
<dbReference type="PANTHER" id="PTHR42930">
    <property type="entry name" value="PHOSPHATE-SPECIFIC TRANSPORT SYSTEM ACCESSORY PROTEIN PHOU"/>
    <property type="match status" value="1"/>
</dbReference>
<keyword evidence="4" id="KW-1185">Reference proteome</keyword>
<dbReference type="InterPro" id="IPR028366">
    <property type="entry name" value="PhoU"/>
</dbReference>